<dbReference type="AlphaFoldDB" id="A0A1R2BME9"/>
<evidence type="ECO:0000313" key="8">
    <source>
        <dbReference type="Proteomes" id="UP000187209"/>
    </source>
</evidence>
<keyword evidence="8" id="KW-1185">Reference proteome</keyword>
<dbReference type="OrthoDB" id="983479at2759"/>
<keyword evidence="4" id="KW-0862">Zinc</keyword>
<organism evidence="7 8">
    <name type="scientific">Stentor coeruleus</name>
    <dbReference type="NCBI Taxonomy" id="5963"/>
    <lineage>
        <taxon>Eukaryota</taxon>
        <taxon>Sar</taxon>
        <taxon>Alveolata</taxon>
        <taxon>Ciliophora</taxon>
        <taxon>Postciliodesmatophora</taxon>
        <taxon>Heterotrichea</taxon>
        <taxon>Heterotrichida</taxon>
        <taxon>Stentoridae</taxon>
        <taxon>Stentor</taxon>
    </lineage>
</organism>
<dbReference type="PROSITE" id="PS50115">
    <property type="entry name" value="ARFGAP"/>
    <property type="match status" value="1"/>
</dbReference>
<comment type="caution">
    <text evidence="7">The sequence shown here is derived from an EMBL/GenBank/DDBJ whole genome shotgun (WGS) entry which is preliminary data.</text>
</comment>
<accession>A0A1R2BME9</accession>
<evidence type="ECO:0000256" key="1">
    <source>
        <dbReference type="ARBA" id="ARBA00022468"/>
    </source>
</evidence>
<evidence type="ECO:0000256" key="4">
    <source>
        <dbReference type="ARBA" id="ARBA00022833"/>
    </source>
</evidence>
<sequence length="245" mass="27601">MISRANIDQVFVRLQEDQENCICADCNCPSPVFASVSHGIFICSICVSSHSSLGSISETKSLLCNDWTLPQLKRMVSGGNSALKEFVLHYGICEMPIEIKYKTKALALYRKMLTEISMGRNFDEELLDVDEGRMSIDQEEEKNWFKGLCSRTKTIGGQALQHLDHFSEKTGIKSATEKIIKEMKIEEIKGKTSAAFDTFSTKLKQNFFKVSNKTTKLKQDTLSFLKNIEESIENSISKARTKISS</sequence>
<dbReference type="EMBL" id="MPUH01000546">
    <property type="protein sequence ID" value="OMJ77967.1"/>
    <property type="molecule type" value="Genomic_DNA"/>
</dbReference>
<feature type="domain" description="Arf-GAP" evidence="6">
    <location>
        <begin position="8"/>
        <end position="86"/>
    </location>
</feature>
<reference evidence="7 8" key="1">
    <citation type="submission" date="2016-11" db="EMBL/GenBank/DDBJ databases">
        <title>The macronuclear genome of Stentor coeruleus: a giant cell with tiny introns.</title>
        <authorList>
            <person name="Slabodnick M."/>
            <person name="Ruby J.G."/>
            <person name="Reiff S.B."/>
            <person name="Swart E.C."/>
            <person name="Gosai S."/>
            <person name="Prabakaran S."/>
            <person name="Witkowska E."/>
            <person name="Larue G.E."/>
            <person name="Fisher S."/>
            <person name="Freeman R.M."/>
            <person name="Gunawardena J."/>
            <person name="Chu W."/>
            <person name="Stover N.A."/>
            <person name="Gregory B.D."/>
            <person name="Nowacki M."/>
            <person name="Derisi J."/>
            <person name="Roy S.W."/>
            <person name="Marshall W.F."/>
            <person name="Sood P."/>
        </authorList>
    </citation>
    <scope>NUCLEOTIDE SEQUENCE [LARGE SCALE GENOMIC DNA]</scope>
    <source>
        <strain evidence="7">WM001</strain>
    </source>
</reference>
<dbReference type="PRINTS" id="PR00405">
    <property type="entry name" value="REVINTRACTNG"/>
</dbReference>
<evidence type="ECO:0000313" key="7">
    <source>
        <dbReference type="EMBL" id="OMJ77967.1"/>
    </source>
</evidence>
<evidence type="ECO:0000256" key="2">
    <source>
        <dbReference type="ARBA" id="ARBA00022723"/>
    </source>
</evidence>
<dbReference type="SUPFAM" id="SSF57863">
    <property type="entry name" value="ArfGap/RecO-like zinc finger"/>
    <property type="match status" value="1"/>
</dbReference>
<evidence type="ECO:0000256" key="5">
    <source>
        <dbReference type="PROSITE-ProRule" id="PRU00288"/>
    </source>
</evidence>
<dbReference type="PANTHER" id="PTHR45686:SF4">
    <property type="entry name" value="ADP-RIBOSYLATION FACTOR GTPASE ACTIVATING PROTEIN 3, ISOFORM H"/>
    <property type="match status" value="1"/>
</dbReference>
<dbReference type="Pfam" id="PF01412">
    <property type="entry name" value="ArfGap"/>
    <property type="match status" value="1"/>
</dbReference>
<keyword evidence="2" id="KW-0479">Metal-binding</keyword>
<proteinExistence type="predicted"/>
<dbReference type="InterPro" id="IPR001164">
    <property type="entry name" value="ArfGAP_dom"/>
</dbReference>
<dbReference type="GO" id="GO:0005096">
    <property type="term" value="F:GTPase activator activity"/>
    <property type="evidence" value="ECO:0007669"/>
    <property type="project" value="UniProtKB-KW"/>
</dbReference>
<protein>
    <recommendedName>
        <fullName evidence="6">Arf-GAP domain-containing protein</fullName>
    </recommendedName>
</protein>
<dbReference type="GO" id="GO:0048205">
    <property type="term" value="P:COPI coating of Golgi vesicle"/>
    <property type="evidence" value="ECO:0007669"/>
    <property type="project" value="TreeGrafter"/>
</dbReference>
<dbReference type="Proteomes" id="UP000187209">
    <property type="component" value="Unassembled WGS sequence"/>
</dbReference>
<evidence type="ECO:0000259" key="6">
    <source>
        <dbReference type="PROSITE" id="PS50115"/>
    </source>
</evidence>
<dbReference type="GO" id="GO:0008270">
    <property type="term" value="F:zinc ion binding"/>
    <property type="evidence" value="ECO:0007669"/>
    <property type="project" value="UniProtKB-KW"/>
</dbReference>
<dbReference type="SMART" id="SM00105">
    <property type="entry name" value="ArfGap"/>
    <property type="match status" value="1"/>
</dbReference>
<dbReference type="InterPro" id="IPR038508">
    <property type="entry name" value="ArfGAP_dom_sf"/>
</dbReference>
<keyword evidence="3 5" id="KW-0863">Zinc-finger</keyword>
<dbReference type="PANTHER" id="PTHR45686">
    <property type="entry name" value="ADP-RIBOSYLATION FACTOR GTPASE ACTIVATING PROTEIN 3, ISOFORM H-RELATED"/>
    <property type="match status" value="1"/>
</dbReference>
<keyword evidence="1" id="KW-0343">GTPase activation</keyword>
<gene>
    <name evidence="7" type="ORF">SteCoe_22321</name>
</gene>
<dbReference type="InterPro" id="IPR037278">
    <property type="entry name" value="ARFGAP/RecO"/>
</dbReference>
<dbReference type="GO" id="GO:0000139">
    <property type="term" value="C:Golgi membrane"/>
    <property type="evidence" value="ECO:0007669"/>
    <property type="project" value="GOC"/>
</dbReference>
<dbReference type="Gene3D" id="1.10.220.150">
    <property type="entry name" value="Arf GTPase activating protein"/>
    <property type="match status" value="1"/>
</dbReference>
<name>A0A1R2BME9_9CILI</name>
<evidence type="ECO:0000256" key="3">
    <source>
        <dbReference type="ARBA" id="ARBA00022771"/>
    </source>
</evidence>